<dbReference type="Gene3D" id="3.40.50.20">
    <property type="match status" value="1"/>
</dbReference>
<evidence type="ECO:0000256" key="1">
    <source>
        <dbReference type="ARBA" id="ARBA00022598"/>
    </source>
</evidence>
<dbReference type="PANTHER" id="PTHR43585">
    <property type="entry name" value="FUMIPYRROLE BIOSYNTHESIS PROTEIN C"/>
    <property type="match status" value="1"/>
</dbReference>
<dbReference type="PROSITE" id="PS50975">
    <property type="entry name" value="ATP_GRASP"/>
    <property type="match status" value="1"/>
</dbReference>
<keyword evidence="7" id="KW-1185">Reference proteome</keyword>
<protein>
    <submittedName>
        <fullName evidence="6">ATP-grasp domain-containing protein</fullName>
    </submittedName>
</protein>
<dbReference type="EMBL" id="CP117430">
    <property type="protein sequence ID" value="WLI19424.1"/>
    <property type="molecule type" value="Genomic_DNA"/>
</dbReference>
<organism evidence="6 7">
    <name type="scientific">Pseudomonas wuhanensis</name>
    <dbReference type="NCBI Taxonomy" id="2954098"/>
    <lineage>
        <taxon>Bacteria</taxon>
        <taxon>Pseudomonadati</taxon>
        <taxon>Pseudomonadota</taxon>
        <taxon>Gammaproteobacteria</taxon>
        <taxon>Pseudomonadales</taxon>
        <taxon>Pseudomonadaceae</taxon>
        <taxon>Pseudomonas</taxon>
    </lineage>
</organism>
<proteinExistence type="predicted"/>
<dbReference type="Proteomes" id="UP001230768">
    <property type="component" value="Chromosome"/>
</dbReference>
<dbReference type="RefSeq" id="WP_305425194.1">
    <property type="nucleotide sequence ID" value="NZ_CP117430.1"/>
</dbReference>
<dbReference type="InterPro" id="IPR013815">
    <property type="entry name" value="ATP_grasp_subdomain_1"/>
</dbReference>
<evidence type="ECO:0000313" key="7">
    <source>
        <dbReference type="Proteomes" id="UP001230768"/>
    </source>
</evidence>
<keyword evidence="3 4" id="KW-0067">ATP-binding</keyword>
<keyword evidence="2 4" id="KW-0547">Nucleotide-binding</keyword>
<feature type="domain" description="ATP-grasp" evidence="5">
    <location>
        <begin position="125"/>
        <end position="315"/>
    </location>
</feature>
<dbReference type="InterPro" id="IPR011761">
    <property type="entry name" value="ATP-grasp"/>
</dbReference>
<dbReference type="Gene3D" id="3.30.1490.20">
    <property type="entry name" value="ATP-grasp fold, A domain"/>
    <property type="match status" value="1"/>
</dbReference>
<evidence type="ECO:0000256" key="3">
    <source>
        <dbReference type="ARBA" id="ARBA00022840"/>
    </source>
</evidence>
<gene>
    <name evidence="6" type="ORF">PSH88_05120</name>
</gene>
<dbReference type="SUPFAM" id="SSF56059">
    <property type="entry name" value="Glutathione synthetase ATP-binding domain-like"/>
    <property type="match status" value="1"/>
</dbReference>
<dbReference type="InterPro" id="IPR052032">
    <property type="entry name" value="ATP-dep_AA_Ligase"/>
</dbReference>
<dbReference type="PANTHER" id="PTHR43585:SF2">
    <property type="entry name" value="ATP-GRASP ENZYME FSQD"/>
    <property type="match status" value="1"/>
</dbReference>
<keyword evidence="1" id="KW-0436">Ligase</keyword>
<dbReference type="Pfam" id="PF13535">
    <property type="entry name" value="ATP-grasp_4"/>
    <property type="match status" value="1"/>
</dbReference>
<reference evidence="6 7" key="1">
    <citation type="submission" date="2023-02" db="EMBL/GenBank/DDBJ databases">
        <title>Evolution of Hrp T3SS in non-pathogenic Pseudomonas fluorescens.</title>
        <authorList>
            <person name="Liao K."/>
            <person name="Wei H."/>
            <person name="Gu Y."/>
        </authorList>
    </citation>
    <scope>NUCLEOTIDE SEQUENCE [LARGE SCALE GENOMIC DNA]</scope>
    <source>
        <strain evidence="6 7">FP607</strain>
    </source>
</reference>
<accession>A0ABY9GUR5</accession>
<evidence type="ECO:0000256" key="4">
    <source>
        <dbReference type="PROSITE-ProRule" id="PRU00409"/>
    </source>
</evidence>
<evidence type="ECO:0000259" key="5">
    <source>
        <dbReference type="PROSITE" id="PS50975"/>
    </source>
</evidence>
<sequence length="412" mass="45739">MHIVIVNRWPRFQDPSRWDNELTRYEEFFDHQRHRISYVVDGPGAEGVLAPRDHIAHLVQVDDVNQYPQLLAGVQEVIDRVGPVDQLIALSEFTLEIVARVRQALHIPGHGPEQVAVYRDKARMKEVLQEHGLPVPPFVRCDDVQQALDFADAVGYPVIVKPVDGAASIGVVKVEDAQALRAILSEVDLGRYEVEAFIQGQTYHIDGFTDDSGAVPFQVVSRYINSCLDFASAKPLGSVILQSSELRTRIQAFSEACLRALNLRSSAFHLEIFVEADGSLVFLEVGARVGGAEVPHLINKVFGVNLYEHWLKGLAGEKVPLPTIPADPSGGWLVVPKPAQLPCRVIEAQSLRPHLNSLWRELLPRPGQILEAGGSYDALHSGRFIFTDASEADIEYDIQHAINNFHFQAEPV</sequence>
<evidence type="ECO:0000313" key="6">
    <source>
        <dbReference type="EMBL" id="WLI19424.1"/>
    </source>
</evidence>
<name>A0ABY9GUR5_9PSED</name>
<evidence type="ECO:0000256" key="2">
    <source>
        <dbReference type="ARBA" id="ARBA00022741"/>
    </source>
</evidence>
<dbReference type="SMART" id="SM01209">
    <property type="entry name" value="GARS_A"/>
    <property type="match status" value="1"/>
</dbReference>
<dbReference type="Gene3D" id="3.30.470.20">
    <property type="entry name" value="ATP-grasp fold, B domain"/>
    <property type="match status" value="1"/>
</dbReference>